<dbReference type="SUPFAM" id="SSF56784">
    <property type="entry name" value="HAD-like"/>
    <property type="match status" value="1"/>
</dbReference>
<dbReference type="InterPro" id="IPR050365">
    <property type="entry name" value="TIM50"/>
</dbReference>
<dbReference type="CDD" id="cd07521">
    <property type="entry name" value="HAD_FCP1-like"/>
    <property type="match status" value="1"/>
</dbReference>
<accession>A0ABR2VVP5</accession>
<keyword evidence="3" id="KW-1185">Reference proteome</keyword>
<dbReference type="PANTHER" id="PTHR12210">
    <property type="entry name" value="DULLARD PROTEIN PHOSPHATASE"/>
    <property type="match status" value="1"/>
</dbReference>
<evidence type="ECO:0000259" key="1">
    <source>
        <dbReference type="PROSITE" id="PS50969"/>
    </source>
</evidence>
<evidence type="ECO:0000313" key="2">
    <source>
        <dbReference type="EMBL" id="KAK9703022.1"/>
    </source>
</evidence>
<dbReference type="EC" id="3.1.3.16" evidence="2"/>
<dbReference type="Gene3D" id="3.40.50.1000">
    <property type="entry name" value="HAD superfamily/HAD-like"/>
    <property type="match status" value="1"/>
</dbReference>
<dbReference type="PROSITE" id="PS50969">
    <property type="entry name" value="FCP1"/>
    <property type="match status" value="1"/>
</dbReference>
<dbReference type="SMART" id="SM00577">
    <property type="entry name" value="CPDc"/>
    <property type="match status" value="1"/>
</dbReference>
<keyword evidence="2" id="KW-0378">Hydrolase</keyword>
<dbReference type="EMBL" id="JASJQH010007672">
    <property type="protein sequence ID" value="KAK9703022.1"/>
    <property type="molecule type" value="Genomic_DNA"/>
</dbReference>
<dbReference type="NCBIfam" id="TIGR02251">
    <property type="entry name" value="HIF-SF_euk"/>
    <property type="match status" value="1"/>
</dbReference>
<sequence length="287" mass="31948">MELQIQSPALNTPLSFDAGVFAAAAAAAAVSMDKEETRNRLSGYLRSSPVGRLSKALYSGATCATSFILTSLGSLYKGKVSFPKPIPSFSAPIPTTEKKTLVLDLDETLIHSMMKESGKPHFQVNVPFDKQSCIYYVYQRPNVFEFLHMVSQWYTLVIFTASVAEYADPIIDWLEDQVMAKYGLHSEIFAKRLYREDCTYRNGVFMKDLAIVDSDLSNVLLVDNSPFSYAINQNNAVPIKTWMNDDLYDECLSDLIPFLDALSGVEDVRSILSLRSPSPQSTCKSAI</sequence>
<name>A0ABR2VVP5_9FUNG</name>
<dbReference type="Proteomes" id="UP001479436">
    <property type="component" value="Unassembled WGS sequence"/>
</dbReference>
<proteinExistence type="predicted"/>
<dbReference type="GO" id="GO:0004722">
    <property type="term" value="F:protein serine/threonine phosphatase activity"/>
    <property type="evidence" value="ECO:0007669"/>
    <property type="project" value="UniProtKB-EC"/>
</dbReference>
<evidence type="ECO:0000313" key="3">
    <source>
        <dbReference type="Proteomes" id="UP001479436"/>
    </source>
</evidence>
<dbReference type="Pfam" id="PF03031">
    <property type="entry name" value="NIF"/>
    <property type="match status" value="1"/>
</dbReference>
<gene>
    <name evidence="2" type="primary">NEM1_6</name>
    <name evidence="2" type="ORF">K7432_010939</name>
</gene>
<protein>
    <submittedName>
        <fullName evidence="2">Nuclear envelope morphology protein 1</fullName>
        <ecNumber evidence="2">3.1.3.16</ecNumber>
    </submittedName>
</protein>
<feature type="domain" description="FCP1 homology" evidence="1">
    <location>
        <begin position="94"/>
        <end position="262"/>
    </location>
</feature>
<comment type="caution">
    <text evidence="2">The sequence shown here is derived from an EMBL/GenBank/DDBJ whole genome shotgun (WGS) entry which is preliminary data.</text>
</comment>
<dbReference type="InterPro" id="IPR023214">
    <property type="entry name" value="HAD_sf"/>
</dbReference>
<dbReference type="InterPro" id="IPR036412">
    <property type="entry name" value="HAD-like_sf"/>
</dbReference>
<dbReference type="InterPro" id="IPR004274">
    <property type="entry name" value="FCP1_dom"/>
</dbReference>
<organism evidence="2 3">
    <name type="scientific">Basidiobolus ranarum</name>
    <dbReference type="NCBI Taxonomy" id="34480"/>
    <lineage>
        <taxon>Eukaryota</taxon>
        <taxon>Fungi</taxon>
        <taxon>Fungi incertae sedis</taxon>
        <taxon>Zoopagomycota</taxon>
        <taxon>Entomophthoromycotina</taxon>
        <taxon>Basidiobolomycetes</taxon>
        <taxon>Basidiobolales</taxon>
        <taxon>Basidiobolaceae</taxon>
        <taxon>Basidiobolus</taxon>
    </lineage>
</organism>
<dbReference type="InterPro" id="IPR011948">
    <property type="entry name" value="Dullard_phosphatase"/>
</dbReference>
<reference evidence="2 3" key="1">
    <citation type="submission" date="2023-04" db="EMBL/GenBank/DDBJ databases">
        <title>Genome of Basidiobolus ranarum AG-B5.</title>
        <authorList>
            <person name="Stajich J.E."/>
            <person name="Carter-House D."/>
            <person name="Gryganskyi A."/>
        </authorList>
    </citation>
    <scope>NUCLEOTIDE SEQUENCE [LARGE SCALE GENOMIC DNA]</scope>
    <source>
        <strain evidence="2 3">AG-B5</strain>
    </source>
</reference>